<evidence type="ECO:0000256" key="7">
    <source>
        <dbReference type="SAM" id="Coils"/>
    </source>
</evidence>
<dbReference type="SUPFAM" id="SSF49265">
    <property type="entry name" value="Fibronectin type III"/>
    <property type="match status" value="1"/>
</dbReference>
<dbReference type="SUPFAM" id="SSF57196">
    <property type="entry name" value="EGF/Laminin"/>
    <property type="match status" value="4"/>
</dbReference>
<evidence type="ECO:0000313" key="11">
    <source>
        <dbReference type="EMBL" id="CAI8020964.1"/>
    </source>
</evidence>
<dbReference type="PROSITE" id="PS50835">
    <property type="entry name" value="IG_LIKE"/>
    <property type="match status" value="2"/>
</dbReference>
<accession>A0AA35WHS4</accession>
<keyword evidence="4 6" id="KW-1015">Disulfide bond</keyword>
<proteinExistence type="predicted"/>
<feature type="domain" description="EGF-like" evidence="8">
    <location>
        <begin position="485"/>
        <end position="524"/>
    </location>
</feature>
<dbReference type="SMART" id="SM00060">
    <property type="entry name" value="FN3"/>
    <property type="match status" value="1"/>
</dbReference>
<keyword evidence="7" id="KW-0175">Coiled coil</keyword>
<feature type="domain" description="Ig-like" evidence="9">
    <location>
        <begin position="1538"/>
        <end position="1620"/>
    </location>
</feature>
<evidence type="ECO:0000256" key="4">
    <source>
        <dbReference type="ARBA" id="ARBA00023157"/>
    </source>
</evidence>
<dbReference type="InterPro" id="IPR003599">
    <property type="entry name" value="Ig_sub"/>
</dbReference>
<evidence type="ECO:0000256" key="1">
    <source>
        <dbReference type="ARBA" id="ARBA00022536"/>
    </source>
</evidence>
<evidence type="ECO:0000313" key="12">
    <source>
        <dbReference type="Proteomes" id="UP001174909"/>
    </source>
</evidence>
<dbReference type="InterPro" id="IPR049883">
    <property type="entry name" value="NOTCH1_EGF-like"/>
</dbReference>
<dbReference type="Gene3D" id="2.60.40.10">
    <property type="entry name" value="Immunoglobulins"/>
    <property type="match status" value="3"/>
</dbReference>
<dbReference type="FunFam" id="2.10.25.10:FF:000010">
    <property type="entry name" value="Pro-epidermal growth factor"/>
    <property type="match status" value="1"/>
</dbReference>
<dbReference type="Gene3D" id="2.10.25.10">
    <property type="entry name" value="Laminin"/>
    <property type="match status" value="4"/>
</dbReference>
<dbReference type="Pfam" id="PF00041">
    <property type="entry name" value="fn3"/>
    <property type="match status" value="1"/>
</dbReference>
<dbReference type="InterPro" id="IPR007110">
    <property type="entry name" value="Ig-like_dom"/>
</dbReference>
<evidence type="ECO:0000259" key="9">
    <source>
        <dbReference type="PROSITE" id="PS50835"/>
    </source>
</evidence>
<keyword evidence="1 6" id="KW-0245">EGF-like domain</keyword>
<sequence length="2192" mass="241421">MSLIKFRDDHNRSVAVYNSVLEEVETLVGIYESGKGNGFENIFIIRSVMFSTRLTENPTSLALNVAFQKQIGDVSEDYQESYLYISSQSEESNLERIANDIIVEAFTSNRQVTCRINGTSDAEFKRKPGQECIACPLGQFRLGENCQPCPENTAFPLQPSHICPCKVGYFRNTVSHPDRVQFEDPINEEASHKCTKPPSAPQNVSLAVTHTTLTVSWSQPVEDGGRTDLYYQVEWSGSNPLDLSGSVYVSGSSRTRTFTGLKPFTTYCVRVTAHNGVSDQDHLGLSLRRVMECAVTLPALPSVVTGVQGAYPYVVWNPPEEPNGIITNYSLTFTCCAPTSTPSPPSVCNAMNVDLVRYPTTIAPVSGSVTIATQCADNAHVRIGHSLDVRCSSDGIWLGTVPQCECNVGYHSVSVGGIMICQANVTSCDECDSCCPVCDSCGPTLDPCSDTEICQLPCVNGMCNTTTGDCDCSPGYTGVVCDEADIDECGGGSHNCSQICVNTPGSYYCNCQHGFQLVGGTECEDVDECQVLSPNGFCSQVCVNTEGSFHCDCMEGYQLFRSFLCTDIDECSEGIDTCSKSGPTPARCINTEGSYRCTCDEYVGYHLSTSGTTCEDVDECAEDPSLCRETCVNTPGSYSCSCPEGYALDVDQISCREGFSERVRVNIDRPKGVTSNSGLNSAEKLHLTMKKDKGTLEGQITLVASSMIDGTELSFQLSSYDGMTNAYFHIEASYQPQPGELFFRRLLLFTEITQSCSFSAFLPITSDYRALGLSLHTECPLLAIGHLILPEMSHTITFIGSENPNCFTSNFLEVPDPALVIESELVNNHLLLGNIFELQANFTGPDVVTVFGREDSGPVSQFHSVQVTLFGGEFESEATVRNDQLTISTSSGSVFGYPAELTITAPSNKTDWQDLELTVDGSLLSGNGSFMQNLSEVVTRKLRRLAESANSRREVAQMSLDQSKERLLAIEERYNQTVANLPLAEQRRNATRESIEEATKRLQEIERRFNASQDPGLVELDKLCTLQVCKDVCMPGQVCRSCSRPTFIEKTTKCPITVKELRNVRVAPFFVIGTTWRFVLECHNENSGVCTLPNCIVYDGKQCYGKCVPVQSLLPVYNWVLKEVDVPSFENCTVRFFNASMPSSCCENVTCAQRIQNSSCVTSNVMCRIKRQNTTEGIEEGRRELLRQLLDAQRNLSLAEFAGRRADVEYEIHRQRVDQLAMSLERLRYASDNSETVYNRTLEEVGPILRIFESGNNSGYQNVFRINSVTFNTKLTNSPTFLAFNVVFQNLIDNSGTEYRESYLYISTQSEAVNLERMADDIIDTAFIGDSRSSTLPQTRLRRQTTADLTPRQIFASRCTHISNTQLFFTEIQARLTEIQDNIDTSREGAGELSESLSLDGPQEDEEFAAYLDLIRGYEDLSMEALRALESTIFSEWQASMELLYSESGSVGEVGCDGLADCLQTSTDQLLNLIELTPDSELSQEFISLRPSFPLAAKRLLELALLSNISIQEGLARVDPIIEITMAYATDNYWCNEPPVMITEPPPEVNISLGATLRLSCKAESNLPLTYYWMRDGNVLPQFTTNELVIAAVQRQDSANYTCVASNPVGTAESINTSVTVYELPQFYLSPESVVTYFGDRNGAWFACNASAWPYPGWKWYHRSSSDADWTLIEGEQTNELLVVDPQLEDEGMYACEAFNYHGSVRSEPVTLTLLPFTVSQNQFPLEFSVFSPNGSCTAEDMYDSLYFLISETIGGETSTIKDFNVTEVDSENYDVSLSLVSQNVTTPYLHLTTFTEIINSALPHARSLRKSVQLTTDLLNGDIGGLICPGTGSSVVEDSLVVGKLRYTCPPGQRLNSDYLLCLSCERGHFSSETERSRIVNGVSFSESVPVCERCPLDTYADALGSTTCSQCPKYHTTSLPGASSVNDCLPQQLVLECEARTTSGHIDIDCKTNRPPQTTLCSFNGGLKHQCSYPVSINRDVSPLGSHTLTIFVEDDEGFQAEATVPYFLEEDSKPTASAAVPPLVVAFIEDSPLVQGDSVEAHILLSRPVQSLVCRLKGGSFRTEKNCSGGYVEFSGLSPAVYTLRVVATNRRPDTEFIKSRFEITDDAERCTLHLINGGVSVSGDSATVEFTGRGPVHGYLCYLDKMDPYQCSSPVVVSGLSSGRHVLKVVPTDCGRNRRNLKTDFIIE</sequence>
<dbReference type="CDD" id="cd00054">
    <property type="entry name" value="EGF_CA"/>
    <property type="match status" value="3"/>
</dbReference>
<keyword evidence="12" id="KW-1185">Reference proteome</keyword>
<dbReference type="InterPro" id="IPR003961">
    <property type="entry name" value="FN3_dom"/>
</dbReference>
<dbReference type="FunFam" id="2.10.25.10:FF:000005">
    <property type="entry name" value="Fibrillin 2"/>
    <property type="match status" value="1"/>
</dbReference>
<dbReference type="InterPro" id="IPR001881">
    <property type="entry name" value="EGF-like_Ca-bd_dom"/>
</dbReference>
<dbReference type="PANTHER" id="PTHR24050">
    <property type="entry name" value="PA14 DOMAIN-CONTAINING PROTEIN"/>
    <property type="match status" value="1"/>
</dbReference>
<dbReference type="PROSITE" id="PS50026">
    <property type="entry name" value="EGF_3"/>
    <property type="match status" value="4"/>
</dbReference>
<dbReference type="CDD" id="cd00096">
    <property type="entry name" value="Ig"/>
    <property type="match status" value="1"/>
</dbReference>
<protein>
    <submittedName>
        <fullName evidence="11">EGF-containing fibulin-like extracellular matrix protein 1</fullName>
    </submittedName>
</protein>
<dbReference type="SUPFAM" id="SSF48726">
    <property type="entry name" value="Immunoglobulin"/>
    <property type="match status" value="2"/>
</dbReference>
<keyword evidence="3" id="KW-0677">Repeat</keyword>
<feature type="domain" description="Fibronectin type-III" evidence="10">
    <location>
        <begin position="197"/>
        <end position="299"/>
    </location>
</feature>
<name>A0AA35WHS4_GEOBA</name>
<dbReference type="InterPro" id="IPR000152">
    <property type="entry name" value="EGF-type_Asp/Asn_hydroxyl_site"/>
</dbReference>
<dbReference type="InterPro" id="IPR036116">
    <property type="entry name" value="FN3_sf"/>
</dbReference>
<dbReference type="PROSITE" id="PS01186">
    <property type="entry name" value="EGF_2"/>
    <property type="match status" value="3"/>
</dbReference>
<dbReference type="SMART" id="SM00408">
    <property type="entry name" value="IGc2"/>
    <property type="match status" value="2"/>
</dbReference>
<dbReference type="SMART" id="SM00181">
    <property type="entry name" value="EGF"/>
    <property type="match status" value="6"/>
</dbReference>
<dbReference type="SMART" id="SM00179">
    <property type="entry name" value="EGF_CA"/>
    <property type="match status" value="4"/>
</dbReference>
<dbReference type="GO" id="GO:0071944">
    <property type="term" value="C:cell periphery"/>
    <property type="evidence" value="ECO:0007669"/>
    <property type="project" value="UniProtKB-ARBA"/>
</dbReference>
<comment type="caution">
    <text evidence="6">Lacks conserved residue(s) required for the propagation of feature annotation.</text>
</comment>
<dbReference type="Pfam" id="PF07645">
    <property type="entry name" value="EGF_CA"/>
    <property type="match status" value="4"/>
</dbReference>
<dbReference type="PROSITE" id="PS00010">
    <property type="entry name" value="ASX_HYDROXYL"/>
    <property type="match status" value="4"/>
</dbReference>
<dbReference type="PANTHER" id="PTHR24050:SF27">
    <property type="entry name" value="FIBRILLIN-1"/>
    <property type="match status" value="1"/>
</dbReference>
<evidence type="ECO:0000259" key="8">
    <source>
        <dbReference type="PROSITE" id="PS50026"/>
    </source>
</evidence>
<dbReference type="SMART" id="SM01411">
    <property type="entry name" value="Ephrin_rec_like"/>
    <property type="match status" value="3"/>
</dbReference>
<reference evidence="11" key="1">
    <citation type="submission" date="2023-03" db="EMBL/GenBank/DDBJ databases">
        <authorList>
            <person name="Steffen K."/>
            <person name="Cardenas P."/>
        </authorList>
    </citation>
    <scope>NUCLEOTIDE SEQUENCE</scope>
</reference>
<dbReference type="GO" id="GO:0005509">
    <property type="term" value="F:calcium ion binding"/>
    <property type="evidence" value="ECO:0007669"/>
    <property type="project" value="InterPro"/>
</dbReference>
<dbReference type="PROSITE" id="PS01187">
    <property type="entry name" value="EGF_CA"/>
    <property type="match status" value="2"/>
</dbReference>
<dbReference type="Pfam" id="PF07699">
    <property type="entry name" value="Ephrin_rec_like"/>
    <property type="match status" value="1"/>
</dbReference>
<dbReference type="InterPro" id="IPR003598">
    <property type="entry name" value="Ig_sub2"/>
</dbReference>
<dbReference type="Gene3D" id="2.10.50.10">
    <property type="entry name" value="Tumor Necrosis Factor Receptor, subunit A, domain 2"/>
    <property type="match status" value="2"/>
</dbReference>
<dbReference type="InterPro" id="IPR018097">
    <property type="entry name" value="EGF_Ca-bd_CS"/>
</dbReference>
<dbReference type="CDD" id="cd00063">
    <property type="entry name" value="FN3"/>
    <property type="match status" value="1"/>
</dbReference>
<organism evidence="11 12">
    <name type="scientific">Geodia barretti</name>
    <name type="common">Barrett's horny sponge</name>
    <dbReference type="NCBI Taxonomy" id="519541"/>
    <lineage>
        <taxon>Eukaryota</taxon>
        <taxon>Metazoa</taxon>
        <taxon>Porifera</taxon>
        <taxon>Demospongiae</taxon>
        <taxon>Heteroscleromorpha</taxon>
        <taxon>Tetractinellida</taxon>
        <taxon>Astrophorina</taxon>
        <taxon>Geodiidae</taxon>
        <taxon>Geodia</taxon>
    </lineage>
</organism>
<keyword evidence="2" id="KW-0732">Signal</keyword>
<evidence type="ECO:0000259" key="10">
    <source>
        <dbReference type="PROSITE" id="PS50853"/>
    </source>
</evidence>
<feature type="domain" description="EGF-like" evidence="8">
    <location>
        <begin position="450"/>
        <end position="482"/>
    </location>
</feature>
<keyword evidence="5" id="KW-0325">Glycoprotein</keyword>
<comment type="caution">
    <text evidence="11">The sequence shown here is derived from an EMBL/GenBank/DDBJ whole genome shotgun (WGS) entry which is preliminary data.</text>
</comment>
<feature type="domain" description="EGF-like" evidence="8">
    <location>
        <begin position="567"/>
        <end position="615"/>
    </location>
</feature>
<dbReference type="SMART" id="SM00409">
    <property type="entry name" value="IG"/>
    <property type="match status" value="2"/>
</dbReference>
<dbReference type="InterPro" id="IPR013783">
    <property type="entry name" value="Ig-like_fold"/>
</dbReference>
<feature type="domain" description="Ig-like" evidence="9">
    <location>
        <begin position="1625"/>
        <end position="1713"/>
    </location>
</feature>
<gene>
    <name evidence="11" type="ORF">GBAR_LOCUS12483</name>
</gene>
<evidence type="ECO:0000256" key="3">
    <source>
        <dbReference type="ARBA" id="ARBA00022737"/>
    </source>
</evidence>
<dbReference type="InterPro" id="IPR000742">
    <property type="entry name" value="EGF"/>
</dbReference>
<dbReference type="InterPro" id="IPR052235">
    <property type="entry name" value="Nephronectin_domain"/>
</dbReference>
<feature type="domain" description="EGF-like" evidence="8">
    <location>
        <begin position="616"/>
        <end position="652"/>
    </location>
</feature>
<dbReference type="InterPro" id="IPR011641">
    <property type="entry name" value="Tyr-kin_ephrin_A/B_rcpt-like"/>
</dbReference>
<evidence type="ECO:0000256" key="2">
    <source>
        <dbReference type="ARBA" id="ARBA00022729"/>
    </source>
</evidence>
<dbReference type="Pfam" id="PF13927">
    <property type="entry name" value="Ig_3"/>
    <property type="match status" value="1"/>
</dbReference>
<dbReference type="FunFam" id="2.10.25.10:FF:000038">
    <property type="entry name" value="Fibrillin 2"/>
    <property type="match status" value="1"/>
</dbReference>
<dbReference type="Proteomes" id="UP001174909">
    <property type="component" value="Unassembled WGS sequence"/>
</dbReference>
<dbReference type="PROSITE" id="PS00022">
    <property type="entry name" value="EGF_1"/>
    <property type="match status" value="1"/>
</dbReference>
<feature type="coiled-coil region" evidence="7">
    <location>
        <begin position="960"/>
        <end position="1008"/>
    </location>
</feature>
<dbReference type="GO" id="GO:0005576">
    <property type="term" value="C:extracellular region"/>
    <property type="evidence" value="ECO:0007669"/>
    <property type="project" value="UniProtKB-SubCell"/>
</dbReference>
<dbReference type="InterPro" id="IPR036179">
    <property type="entry name" value="Ig-like_dom_sf"/>
</dbReference>
<feature type="disulfide bond" evidence="6">
    <location>
        <begin position="472"/>
        <end position="481"/>
    </location>
</feature>
<evidence type="ECO:0000256" key="6">
    <source>
        <dbReference type="PROSITE-ProRule" id="PRU00076"/>
    </source>
</evidence>
<dbReference type="PROSITE" id="PS50853">
    <property type="entry name" value="FN3"/>
    <property type="match status" value="1"/>
</dbReference>
<dbReference type="EMBL" id="CASHTH010001857">
    <property type="protein sequence ID" value="CAI8020964.1"/>
    <property type="molecule type" value="Genomic_DNA"/>
</dbReference>
<evidence type="ECO:0000256" key="5">
    <source>
        <dbReference type="ARBA" id="ARBA00023180"/>
    </source>
</evidence>